<dbReference type="OrthoDB" id="124962at2759"/>
<organism evidence="1 2">
    <name type="scientific">Phytophthora rubi</name>
    <dbReference type="NCBI Taxonomy" id="129364"/>
    <lineage>
        <taxon>Eukaryota</taxon>
        <taxon>Sar</taxon>
        <taxon>Stramenopiles</taxon>
        <taxon>Oomycota</taxon>
        <taxon>Peronosporomycetes</taxon>
        <taxon>Peronosporales</taxon>
        <taxon>Peronosporaceae</taxon>
        <taxon>Phytophthora</taxon>
    </lineage>
</organism>
<protein>
    <submittedName>
        <fullName evidence="1">Uncharacterized protein</fullName>
    </submittedName>
</protein>
<dbReference type="AlphaFoldDB" id="A0A6A3NZT3"/>
<sequence>MEAPDAAIMEQRWGFLAPWCNVLQYRINYRTLEDAPLDVWGGQSRALHVMLPRRVGIYGEINDERSFQIEFQNTREALSLLAAVEHVDHMAWKFLLLKYCGVDLGKPGDEIFETEIPVRFCVLIESQAETDLIQLCGVNQRRYMSEAYVNTLGRIAELGGLGKNADGVDLDIPVRVIFNSTPKYDVMNKLTIEPIQNLVNIQAAEKIIREEWESYNWSLENQPVDSGMLRCTLVLEPMIADLRVFGCGNEIVETMARFVGENVWFSQLSLKAAMGCLENQDEVLMSFRQMMAVVFDATRRSRELANTRYCSRTLEHGWDSDPLQMGTVDNVRWAHYGSVLTSYLNALLEMLMVNDYLEYFKITVPSQSHEYAKLFRKHHNKTIRRGGTLSIETKVALLSVMLARTKMIPFIEERRTRRKKKRQVYFQQEHSENTPSELC</sequence>
<reference evidence="1 2" key="1">
    <citation type="submission" date="2018-09" db="EMBL/GenBank/DDBJ databases">
        <title>Genomic investigation of the strawberry pathogen Phytophthora fragariae indicates pathogenicity is determined by transcriptional variation in three key races.</title>
        <authorList>
            <person name="Adams T.M."/>
            <person name="Armitage A.D."/>
            <person name="Sobczyk M.K."/>
            <person name="Bates H.J."/>
            <person name="Dunwell J.M."/>
            <person name="Nellist C.F."/>
            <person name="Harrison R.J."/>
        </authorList>
    </citation>
    <scope>NUCLEOTIDE SEQUENCE [LARGE SCALE GENOMIC DNA]</scope>
    <source>
        <strain evidence="1 2">SCRP324</strain>
    </source>
</reference>
<name>A0A6A3NZT3_9STRA</name>
<accession>A0A6A3NZT3</accession>
<dbReference type="EMBL" id="QXFU01000042">
    <property type="protein sequence ID" value="KAE9046803.1"/>
    <property type="molecule type" value="Genomic_DNA"/>
</dbReference>
<evidence type="ECO:0000313" key="2">
    <source>
        <dbReference type="Proteomes" id="UP000435112"/>
    </source>
</evidence>
<gene>
    <name evidence="1" type="ORF">PR002_g1454</name>
</gene>
<evidence type="ECO:0000313" key="1">
    <source>
        <dbReference type="EMBL" id="KAE9046803.1"/>
    </source>
</evidence>
<proteinExistence type="predicted"/>
<dbReference type="Proteomes" id="UP000435112">
    <property type="component" value="Unassembled WGS sequence"/>
</dbReference>
<comment type="caution">
    <text evidence="1">The sequence shown here is derived from an EMBL/GenBank/DDBJ whole genome shotgun (WGS) entry which is preliminary data.</text>
</comment>